<gene>
    <name evidence="1" type="ORF">K7432_002965</name>
</gene>
<accession>A0ABR2W7G6</accession>
<evidence type="ECO:0000313" key="2">
    <source>
        <dbReference type="Proteomes" id="UP001479436"/>
    </source>
</evidence>
<keyword evidence="2" id="KW-1185">Reference proteome</keyword>
<name>A0ABR2W7G6_9FUNG</name>
<organism evidence="1 2">
    <name type="scientific">Basidiobolus ranarum</name>
    <dbReference type="NCBI Taxonomy" id="34480"/>
    <lineage>
        <taxon>Eukaryota</taxon>
        <taxon>Fungi</taxon>
        <taxon>Fungi incertae sedis</taxon>
        <taxon>Zoopagomycota</taxon>
        <taxon>Entomophthoromycotina</taxon>
        <taxon>Basidiobolomycetes</taxon>
        <taxon>Basidiobolales</taxon>
        <taxon>Basidiobolaceae</taxon>
        <taxon>Basidiobolus</taxon>
    </lineage>
</organism>
<sequence>MSCLALVPPALPDFRSDKMYNRLSSTSVKTNHEKVDLTDILYGSPYSQMENTSSGFFDTTHITLYEGQSFTLFEDHILIHNQHFPIERVQRIEYRNILDVSTDEGLTLSWHDLKTGGLTLNSIRRSPVLVLTIRNKHRKLKKVGFSLMDTAAYSLLKRLVYEANHTPLIID</sequence>
<evidence type="ECO:0000313" key="1">
    <source>
        <dbReference type="EMBL" id="KAK9722078.1"/>
    </source>
</evidence>
<protein>
    <submittedName>
        <fullName evidence="1">Uncharacterized protein</fullName>
    </submittedName>
</protein>
<dbReference type="Proteomes" id="UP001479436">
    <property type="component" value="Unassembled WGS sequence"/>
</dbReference>
<dbReference type="EMBL" id="JASJQH010006960">
    <property type="protein sequence ID" value="KAK9722078.1"/>
    <property type="molecule type" value="Genomic_DNA"/>
</dbReference>
<comment type="caution">
    <text evidence="1">The sequence shown here is derived from an EMBL/GenBank/DDBJ whole genome shotgun (WGS) entry which is preliminary data.</text>
</comment>
<proteinExistence type="predicted"/>
<reference evidence="1 2" key="1">
    <citation type="submission" date="2023-04" db="EMBL/GenBank/DDBJ databases">
        <title>Genome of Basidiobolus ranarum AG-B5.</title>
        <authorList>
            <person name="Stajich J.E."/>
            <person name="Carter-House D."/>
            <person name="Gryganskyi A."/>
        </authorList>
    </citation>
    <scope>NUCLEOTIDE SEQUENCE [LARGE SCALE GENOMIC DNA]</scope>
    <source>
        <strain evidence="1 2">AG-B5</strain>
    </source>
</reference>